<dbReference type="Proteomes" id="UP000682739">
    <property type="component" value="Chromosome"/>
</dbReference>
<evidence type="ECO:0000259" key="1">
    <source>
        <dbReference type="PROSITE" id="PS51782"/>
    </source>
</evidence>
<dbReference type="Gene3D" id="3.10.350.10">
    <property type="entry name" value="LysM domain"/>
    <property type="match status" value="1"/>
</dbReference>
<keyword evidence="3" id="KW-1185">Reference proteome</keyword>
<dbReference type="InterPro" id="IPR036779">
    <property type="entry name" value="LysM_dom_sf"/>
</dbReference>
<dbReference type="SUPFAM" id="SSF54106">
    <property type="entry name" value="LysM domain"/>
    <property type="match status" value="1"/>
</dbReference>
<name>A0A975D9X1_9GAMM</name>
<sequence length="377" mass="42229">MRALISIITFMLVISSLYVTPSFADTLTIREGAPKSYVVKKGDTLWDISSLYLNDPWLWPKLWKFNPQIKNPHLIYPGDNIKLVYDAEGKPQLVLGKRQLKLSPQKRVSYKRDEPIPLLPLNVVEPFLSYEQALEDNALEGLPYVLGTDRTVKRALPGDLLYIKGDLGAERKFAIYRKGKSYIDPQTEENLGYEAVLVAVADLISSGDPDNGVPGKLRIATAKQEVRAGDVVKPIREGQDLPAFFRMRPVTTEMDGLIIATPSDLAGVTKFGVVVLNKGKQDQLQPGHILTVNRKSPTVVDQGLGPKYQEDATRYEKFVGQVKNLLRSEEDKGIYEMPYERVGQVMIFRVYDKVSYGIITKNQSPVYVGDQVSTPQS</sequence>
<dbReference type="KEGG" id="psym:J1N51_09580"/>
<organism evidence="2 3">
    <name type="scientific">Psychrosphaera ytuae</name>
    <dbReference type="NCBI Taxonomy" id="2820710"/>
    <lineage>
        <taxon>Bacteria</taxon>
        <taxon>Pseudomonadati</taxon>
        <taxon>Pseudomonadota</taxon>
        <taxon>Gammaproteobacteria</taxon>
        <taxon>Alteromonadales</taxon>
        <taxon>Pseudoalteromonadaceae</taxon>
        <taxon>Psychrosphaera</taxon>
    </lineage>
</organism>
<dbReference type="PANTHER" id="PTHR34700:SF4">
    <property type="entry name" value="PHAGE-LIKE ELEMENT PBSX PROTEIN XKDP"/>
    <property type="match status" value="1"/>
</dbReference>
<dbReference type="InterPro" id="IPR018392">
    <property type="entry name" value="LysM"/>
</dbReference>
<dbReference type="InterPro" id="IPR052196">
    <property type="entry name" value="Bact_Kbp"/>
</dbReference>
<accession>A0A975D9X1</accession>
<dbReference type="AlphaFoldDB" id="A0A975D9X1"/>
<protein>
    <submittedName>
        <fullName evidence="2">LysM peptidoglycan-binding domain-containing protein</fullName>
    </submittedName>
</protein>
<evidence type="ECO:0000313" key="2">
    <source>
        <dbReference type="EMBL" id="QTH63004.1"/>
    </source>
</evidence>
<feature type="domain" description="LysM" evidence="1">
    <location>
        <begin position="35"/>
        <end position="83"/>
    </location>
</feature>
<dbReference type="PROSITE" id="PS51782">
    <property type="entry name" value="LYSM"/>
    <property type="match status" value="1"/>
</dbReference>
<proteinExistence type="predicted"/>
<dbReference type="RefSeq" id="WP_208830778.1">
    <property type="nucleotide sequence ID" value="NZ_CP072110.1"/>
</dbReference>
<dbReference type="CDD" id="cd00118">
    <property type="entry name" value="LysM"/>
    <property type="match status" value="1"/>
</dbReference>
<evidence type="ECO:0000313" key="3">
    <source>
        <dbReference type="Proteomes" id="UP000682739"/>
    </source>
</evidence>
<dbReference type="SMART" id="SM00257">
    <property type="entry name" value="LysM"/>
    <property type="match status" value="1"/>
</dbReference>
<dbReference type="Pfam" id="PF01476">
    <property type="entry name" value="LysM"/>
    <property type="match status" value="1"/>
</dbReference>
<dbReference type="PANTHER" id="PTHR34700">
    <property type="entry name" value="POTASSIUM BINDING PROTEIN KBP"/>
    <property type="match status" value="1"/>
</dbReference>
<dbReference type="EMBL" id="CP072110">
    <property type="protein sequence ID" value="QTH63004.1"/>
    <property type="molecule type" value="Genomic_DNA"/>
</dbReference>
<reference evidence="2" key="1">
    <citation type="submission" date="2021-03" db="EMBL/GenBank/DDBJ databases">
        <title>Description of Psychrosphaera ytuae sp. nov. isolated from deep sea sediment of South China Sea.</title>
        <authorList>
            <person name="Zhang J."/>
            <person name="Xu X.-D."/>
        </authorList>
    </citation>
    <scope>NUCLEOTIDE SEQUENCE</scope>
    <source>
        <strain evidence="2">MTZ26</strain>
    </source>
</reference>
<gene>
    <name evidence="2" type="ORF">J1N51_09580</name>
</gene>